<dbReference type="Pfam" id="PF13416">
    <property type="entry name" value="SBP_bac_8"/>
    <property type="match status" value="1"/>
</dbReference>
<keyword evidence="1 3" id="KW-0732">Signal</keyword>
<dbReference type="SUPFAM" id="SSF53850">
    <property type="entry name" value="Periplasmic binding protein-like II"/>
    <property type="match status" value="1"/>
</dbReference>
<reference evidence="4 5" key="1">
    <citation type="submission" date="2019-04" db="EMBL/GenBank/DDBJ databases">
        <title>Cohnella sp. nov. isolated from preserved vegetables.</title>
        <authorList>
            <person name="Lin S.-Y."/>
            <person name="Hung M.-H."/>
            <person name="Young C.-C."/>
        </authorList>
    </citation>
    <scope>NUCLEOTIDE SEQUENCE [LARGE SCALE GENOMIC DNA]</scope>
    <source>
        <strain evidence="4 5">CC-MHH1044</strain>
    </source>
</reference>
<feature type="region of interest" description="Disordered" evidence="2">
    <location>
        <begin position="28"/>
        <end position="66"/>
    </location>
</feature>
<dbReference type="PANTHER" id="PTHR30006">
    <property type="entry name" value="THIAMINE-BINDING PERIPLASMIC PROTEIN-RELATED"/>
    <property type="match status" value="1"/>
</dbReference>
<dbReference type="EMBL" id="SSOB01000015">
    <property type="protein sequence ID" value="THF78751.1"/>
    <property type="molecule type" value="Genomic_DNA"/>
</dbReference>
<proteinExistence type="predicted"/>
<accession>A0A4V3WF31</accession>
<dbReference type="PROSITE" id="PS51257">
    <property type="entry name" value="PROKAR_LIPOPROTEIN"/>
    <property type="match status" value="1"/>
</dbReference>
<organism evidence="4 5">
    <name type="scientific">Cohnella fermenti</name>
    <dbReference type="NCBI Taxonomy" id="2565925"/>
    <lineage>
        <taxon>Bacteria</taxon>
        <taxon>Bacillati</taxon>
        <taxon>Bacillota</taxon>
        <taxon>Bacilli</taxon>
        <taxon>Bacillales</taxon>
        <taxon>Paenibacillaceae</taxon>
        <taxon>Cohnella</taxon>
    </lineage>
</organism>
<evidence type="ECO:0000256" key="2">
    <source>
        <dbReference type="SAM" id="MobiDB-lite"/>
    </source>
</evidence>
<dbReference type="AlphaFoldDB" id="A0A4V3WF31"/>
<dbReference type="OrthoDB" id="9791045at2"/>
<evidence type="ECO:0000256" key="3">
    <source>
        <dbReference type="SAM" id="SignalP"/>
    </source>
</evidence>
<dbReference type="Gene3D" id="3.40.190.10">
    <property type="entry name" value="Periplasmic binding protein-like II"/>
    <property type="match status" value="2"/>
</dbReference>
<name>A0A4V3WF31_9BACL</name>
<dbReference type="PANTHER" id="PTHR30006:SF24">
    <property type="entry name" value="SLL0237 PROTEIN"/>
    <property type="match status" value="1"/>
</dbReference>
<dbReference type="PIRSF" id="PIRSF002825">
    <property type="entry name" value="CfbpA"/>
    <property type="match status" value="1"/>
</dbReference>
<sequence>MNTRNTKILTAAALLGLTAIVSACGNSNNNANSNAAASPEPSASAPAAESASPSPSESASPSAVNGNGETLTVYLNDFDEMIKPLFEEATGYKLELVTGNGAEIMSRIEAEKGNPHWDVVWMDAMPSIEGLNKAGQLLDGYAPDNAAGLTDFAKQFVPANQAYYPTGAHAAAVIVYNTKEFDETTAPKSWADLADAKYKGVIGMADPAVAAPAYPFVAWFFQDQGMDGGKSYFESVLKNGAHIYPKNPNVSSALTGGEIKAAALQESNAYSLKNSGEPIGIIWPEEGAPASVRVAAIQKDTKHADAAKAFVNFLLDPAIQQKLIDDGEESYFQPSVNGVNAKSDRDPNAKLVVAEAAWASEHEAEIKQWFADNSVQ</sequence>
<dbReference type="InterPro" id="IPR026045">
    <property type="entry name" value="Ferric-bd"/>
</dbReference>
<evidence type="ECO:0000313" key="4">
    <source>
        <dbReference type="EMBL" id="THF78751.1"/>
    </source>
</evidence>
<dbReference type="RefSeq" id="WP_136370339.1">
    <property type="nucleotide sequence ID" value="NZ_SSOB01000015.1"/>
</dbReference>
<evidence type="ECO:0000313" key="5">
    <source>
        <dbReference type="Proteomes" id="UP000310636"/>
    </source>
</evidence>
<feature type="chain" id="PRO_5039605006" evidence="3">
    <location>
        <begin position="24"/>
        <end position="376"/>
    </location>
</feature>
<dbReference type="InterPro" id="IPR006059">
    <property type="entry name" value="SBP"/>
</dbReference>
<feature type="compositionally biased region" description="Low complexity" evidence="2">
    <location>
        <begin position="28"/>
        <end position="63"/>
    </location>
</feature>
<comment type="caution">
    <text evidence="4">The sequence shown here is derived from an EMBL/GenBank/DDBJ whole genome shotgun (WGS) entry which is preliminary data.</text>
</comment>
<feature type="signal peptide" evidence="3">
    <location>
        <begin position="1"/>
        <end position="23"/>
    </location>
</feature>
<gene>
    <name evidence="4" type="ORF">E6C55_13580</name>
</gene>
<protein>
    <submittedName>
        <fullName evidence="4">Extracellular solute-binding protein</fullName>
    </submittedName>
</protein>
<evidence type="ECO:0000256" key="1">
    <source>
        <dbReference type="ARBA" id="ARBA00022729"/>
    </source>
</evidence>
<keyword evidence="5" id="KW-1185">Reference proteome</keyword>
<dbReference type="Proteomes" id="UP000310636">
    <property type="component" value="Unassembled WGS sequence"/>
</dbReference>